<evidence type="ECO:0000313" key="7">
    <source>
        <dbReference type="Proteomes" id="UP000199111"/>
    </source>
</evidence>
<dbReference type="InterPro" id="IPR000914">
    <property type="entry name" value="SBP_5_dom"/>
</dbReference>
<keyword evidence="4" id="KW-0732">Signal</keyword>
<accession>A0A1I4FXE7</accession>
<dbReference type="GO" id="GO:0042597">
    <property type="term" value="C:periplasmic space"/>
    <property type="evidence" value="ECO:0007669"/>
    <property type="project" value="UniProtKB-ARBA"/>
</dbReference>
<reference evidence="7" key="1">
    <citation type="submission" date="2016-10" db="EMBL/GenBank/DDBJ databases">
        <authorList>
            <person name="Varghese N."/>
            <person name="Submissions S."/>
        </authorList>
    </citation>
    <scope>NUCLEOTIDE SEQUENCE [LARGE SCALE GENOMIC DNA]</scope>
    <source>
        <strain evidence="7">CGMCC 4.2126</strain>
    </source>
</reference>
<dbReference type="CDD" id="cd00995">
    <property type="entry name" value="PBP2_NikA_DppA_OppA_like"/>
    <property type="match status" value="1"/>
</dbReference>
<dbReference type="AlphaFoldDB" id="A0A1I4FXE7"/>
<evidence type="ECO:0000313" key="6">
    <source>
        <dbReference type="EMBL" id="SFL22169.1"/>
    </source>
</evidence>
<dbReference type="Proteomes" id="UP000199111">
    <property type="component" value="Unassembled WGS sequence"/>
</dbReference>
<keyword evidence="3" id="KW-0813">Transport</keyword>
<dbReference type="SUPFAM" id="SSF53850">
    <property type="entry name" value="Periplasmic binding protein-like II"/>
    <property type="match status" value="1"/>
</dbReference>
<dbReference type="InterPro" id="IPR030678">
    <property type="entry name" value="Peptide/Ni-bd"/>
</dbReference>
<dbReference type="GO" id="GO:0015833">
    <property type="term" value="P:peptide transport"/>
    <property type="evidence" value="ECO:0007669"/>
    <property type="project" value="TreeGrafter"/>
</dbReference>
<dbReference type="PROSITE" id="PS51257">
    <property type="entry name" value="PROKAR_LIPOPROTEIN"/>
    <property type="match status" value="1"/>
</dbReference>
<dbReference type="PANTHER" id="PTHR30290">
    <property type="entry name" value="PERIPLASMIC BINDING COMPONENT OF ABC TRANSPORTER"/>
    <property type="match status" value="1"/>
</dbReference>
<evidence type="ECO:0000259" key="5">
    <source>
        <dbReference type="Pfam" id="PF00496"/>
    </source>
</evidence>
<organism evidence="6 7">
    <name type="scientific">Streptosporangium canum</name>
    <dbReference type="NCBI Taxonomy" id="324952"/>
    <lineage>
        <taxon>Bacteria</taxon>
        <taxon>Bacillati</taxon>
        <taxon>Actinomycetota</taxon>
        <taxon>Actinomycetes</taxon>
        <taxon>Streptosporangiales</taxon>
        <taxon>Streptosporangiaceae</taxon>
        <taxon>Streptosporangium</taxon>
    </lineage>
</organism>
<dbReference type="Gene3D" id="3.90.76.10">
    <property type="entry name" value="Dipeptide-binding Protein, Domain 1"/>
    <property type="match status" value="1"/>
</dbReference>
<evidence type="ECO:0000256" key="1">
    <source>
        <dbReference type="ARBA" id="ARBA00004196"/>
    </source>
</evidence>
<protein>
    <submittedName>
        <fullName evidence="6">Peptide/nickel transport system substrate-binding protein</fullName>
    </submittedName>
</protein>
<keyword evidence="7" id="KW-1185">Reference proteome</keyword>
<dbReference type="GO" id="GO:0030313">
    <property type="term" value="C:cell envelope"/>
    <property type="evidence" value="ECO:0007669"/>
    <property type="project" value="UniProtKB-SubCell"/>
</dbReference>
<sequence>MNMRTLGRWSGAVTAVVTALTLTSCGLNEGQDASKPAGGDSSTTLRIGTTTDVANFNPLQSLSKTDNWILNAMYPHLLRIDGDAKKVPELASKYTHEDGGKSVVFTLRDDFVWSDGTPVTSADVKYSAETIMKNKLGNVAAKLTWVEGIEAPDATTVVFKLSRPYAPFAEGVGFWMSIVPKHIFEKAGDITKFANNSDWVGAGAYILKSATPGQRYVMTRNDKYPYAPAGGAAVDTVEYRLYPDVNTMQLALRNGDIDLMGTPVPASAIASFSGDEKIKLQEVGSLGFAHITYNVTNEHLARPKVRQALSMVVDTKSIISTVLQGEGSPMTGPISPIFAEYDNAELQPYPFDPAAARKLLEEDGYADKNGDGKLDGLSFEMVCDQSNPNLTRVAQVVREDAAKAGVELVASCVERNTFLSRTKSGDYDLDVSQWAVFDNPMDQLRSTYLSSNPGGINYNLVKDPKLDKLIDEAAVTTDHDKFAGKIKDLDAYVHEQALLTPLYVEKIQFAYNAGKFTGFQPSPSDLLGMVTGYSLSQVRPVG</sequence>
<dbReference type="InterPro" id="IPR039424">
    <property type="entry name" value="SBP_5"/>
</dbReference>
<evidence type="ECO:0000256" key="3">
    <source>
        <dbReference type="ARBA" id="ARBA00022448"/>
    </source>
</evidence>
<evidence type="ECO:0000256" key="2">
    <source>
        <dbReference type="ARBA" id="ARBA00005695"/>
    </source>
</evidence>
<evidence type="ECO:0000256" key="4">
    <source>
        <dbReference type="ARBA" id="ARBA00022729"/>
    </source>
</evidence>
<dbReference type="GO" id="GO:1904680">
    <property type="term" value="F:peptide transmembrane transporter activity"/>
    <property type="evidence" value="ECO:0007669"/>
    <property type="project" value="TreeGrafter"/>
</dbReference>
<name>A0A1I4FXE7_9ACTN</name>
<gene>
    <name evidence="6" type="ORF">SAMN05216275_1768</name>
</gene>
<dbReference type="EMBL" id="FOQY01000076">
    <property type="protein sequence ID" value="SFL22169.1"/>
    <property type="molecule type" value="Genomic_DNA"/>
</dbReference>
<proteinExistence type="inferred from homology"/>
<dbReference type="PIRSF" id="PIRSF002741">
    <property type="entry name" value="MppA"/>
    <property type="match status" value="1"/>
</dbReference>
<comment type="subcellular location">
    <subcellularLocation>
        <location evidence="1">Cell envelope</location>
    </subcellularLocation>
</comment>
<dbReference type="Pfam" id="PF00496">
    <property type="entry name" value="SBP_bac_5"/>
    <property type="match status" value="1"/>
</dbReference>
<dbReference type="Gene3D" id="3.40.190.10">
    <property type="entry name" value="Periplasmic binding protein-like II"/>
    <property type="match status" value="1"/>
</dbReference>
<dbReference type="GO" id="GO:0043190">
    <property type="term" value="C:ATP-binding cassette (ABC) transporter complex"/>
    <property type="evidence" value="ECO:0007669"/>
    <property type="project" value="InterPro"/>
</dbReference>
<dbReference type="PANTHER" id="PTHR30290:SF10">
    <property type="entry name" value="PERIPLASMIC OLIGOPEPTIDE-BINDING PROTEIN-RELATED"/>
    <property type="match status" value="1"/>
</dbReference>
<dbReference type="Gene3D" id="3.10.105.10">
    <property type="entry name" value="Dipeptide-binding Protein, Domain 3"/>
    <property type="match status" value="1"/>
</dbReference>
<comment type="similarity">
    <text evidence="2">Belongs to the bacterial solute-binding protein 5 family.</text>
</comment>
<feature type="domain" description="Solute-binding protein family 5" evidence="5">
    <location>
        <begin position="87"/>
        <end position="453"/>
    </location>
</feature>